<dbReference type="EMBL" id="QWDC01000003">
    <property type="protein sequence ID" value="RFZ91252.1"/>
    <property type="molecule type" value="Genomic_DNA"/>
</dbReference>
<accession>A0A372NQR0</accession>
<evidence type="ECO:0000313" key="1">
    <source>
        <dbReference type="EMBL" id="RFZ91252.1"/>
    </source>
</evidence>
<proteinExistence type="predicted"/>
<protein>
    <submittedName>
        <fullName evidence="1">Uncharacterized protein</fullName>
    </submittedName>
</protein>
<reference evidence="1 2" key="1">
    <citation type="submission" date="2018-08" db="EMBL/GenBank/DDBJ databases">
        <title>Mucilaginibacter sp. MYSH2.</title>
        <authorList>
            <person name="Seo T."/>
        </authorList>
    </citation>
    <scope>NUCLEOTIDE SEQUENCE [LARGE SCALE GENOMIC DNA]</scope>
    <source>
        <strain evidence="1 2">MYSH2</strain>
    </source>
</reference>
<dbReference type="AlphaFoldDB" id="A0A372NQR0"/>
<sequence>MKAALHTEIMRLRLSIRELQDMIDQRTEGEREADEHTDYIFEVQQMLYRQLRCLFLQIAVEDDPVIRRFDEKLFRYRLAWLLYTKGVAAGFDEGD</sequence>
<dbReference type="RefSeq" id="WP_117393482.1">
    <property type="nucleotide sequence ID" value="NZ_QWDC01000003.1"/>
</dbReference>
<organism evidence="1 2">
    <name type="scientific">Mucilaginibacter conchicola</name>
    <dbReference type="NCBI Taxonomy" id="2303333"/>
    <lineage>
        <taxon>Bacteria</taxon>
        <taxon>Pseudomonadati</taxon>
        <taxon>Bacteroidota</taxon>
        <taxon>Sphingobacteriia</taxon>
        <taxon>Sphingobacteriales</taxon>
        <taxon>Sphingobacteriaceae</taxon>
        <taxon>Mucilaginibacter</taxon>
    </lineage>
</organism>
<dbReference type="Proteomes" id="UP000264217">
    <property type="component" value="Unassembled WGS sequence"/>
</dbReference>
<gene>
    <name evidence="1" type="ORF">D0C36_20170</name>
</gene>
<name>A0A372NQR0_9SPHI</name>
<evidence type="ECO:0000313" key="2">
    <source>
        <dbReference type="Proteomes" id="UP000264217"/>
    </source>
</evidence>
<comment type="caution">
    <text evidence="1">The sequence shown here is derived from an EMBL/GenBank/DDBJ whole genome shotgun (WGS) entry which is preliminary data.</text>
</comment>
<keyword evidence="2" id="KW-1185">Reference proteome</keyword>